<reference evidence="6" key="2">
    <citation type="submission" date="2021-04" db="EMBL/GenBank/DDBJ databases">
        <authorList>
            <person name="Liu J."/>
        </authorList>
    </citation>
    <scope>NUCLEOTIDE SEQUENCE</scope>
    <source>
        <strain evidence="6">BAD-6</strain>
    </source>
</reference>
<dbReference type="AlphaFoldDB" id="A0A8J8B1C3"/>
<dbReference type="SFLD" id="SFLDS00029">
    <property type="entry name" value="Radical_SAM"/>
    <property type="match status" value="1"/>
</dbReference>
<keyword evidence="1" id="KW-0949">S-adenosyl-L-methionine</keyword>
<keyword evidence="2" id="KW-0479">Metal-binding</keyword>
<dbReference type="InterPro" id="IPR050377">
    <property type="entry name" value="Radical_SAM_PqqE_MftC-like"/>
</dbReference>
<dbReference type="GO" id="GO:0003824">
    <property type="term" value="F:catalytic activity"/>
    <property type="evidence" value="ECO:0007669"/>
    <property type="project" value="InterPro"/>
</dbReference>
<comment type="caution">
    <text evidence="6">The sequence shown here is derived from an EMBL/GenBank/DDBJ whole genome shotgun (WGS) entry which is preliminary data.</text>
</comment>
<evidence type="ECO:0000256" key="2">
    <source>
        <dbReference type="ARBA" id="ARBA00022723"/>
    </source>
</evidence>
<dbReference type="Pfam" id="PF04055">
    <property type="entry name" value="Radical_SAM"/>
    <property type="match status" value="1"/>
</dbReference>
<evidence type="ECO:0000313" key="6">
    <source>
        <dbReference type="EMBL" id="MBR0598104.1"/>
    </source>
</evidence>
<dbReference type="SFLD" id="SFLDG01067">
    <property type="entry name" value="SPASM/twitch_domain_containing"/>
    <property type="match status" value="1"/>
</dbReference>
<keyword evidence="4" id="KW-0411">Iron-sulfur</keyword>
<evidence type="ECO:0000256" key="3">
    <source>
        <dbReference type="ARBA" id="ARBA00023004"/>
    </source>
</evidence>
<evidence type="ECO:0000259" key="5">
    <source>
        <dbReference type="Pfam" id="PF04055"/>
    </source>
</evidence>
<dbReference type="InterPro" id="IPR058240">
    <property type="entry name" value="rSAM_sf"/>
</dbReference>
<protein>
    <submittedName>
        <fullName evidence="6">Radical SAM protein</fullName>
    </submittedName>
</protein>
<dbReference type="PANTHER" id="PTHR11228:SF7">
    <property type="entry name" value="PQQA PEPTIDE CYCLASE"/>
    <property type="match status" value="1"/>
</dbReference>
<dbReference type="GO" id="GO:0046872">
    <property type="term" value="F:metal ion binding"/>
    <property type="evidence" value="ECO:0007669"/>
    <property type="project" value="UniProtKB-KW"/>
</dbReference>
<keyword evidence="7" id="KW-1185">Reference proteome</keyword>
<dbReference type="SUPFAM" id="SSF102114">
    <property type="entry name" value="Radical SAM enzymes"/>
    <property type="match status" value="1"/>
</dbReference>
<dbReference type="EMBL" id="JAGSND010000005">
    <property type="protein sequence ID" value="MBR0598104.1"/>
    <property type="molecule type" value="Genomic_DNA"/>
</dbReference>
<keyword evidence="3" id="KW-0408">Iron</keyword>
<sequence>MTIKKIGFDVLSLQVTRRCNLSCKHCSCGDAEDMDMTKETIDNVLEQTYDIGTLIFTGGEPLLNDDIIIYTLDEIMKRKIRCYSFDMDTNGLILKEDLCDVLNEFALYCSQYNTKDNLIALGVSADKYHDNNPCEALTFYKKRLKLRSYVFLDDSADRMLLRVGRAAELKDVKLYNLPSYKPRPIVLLEYGEKPSCTSSQHKIEKPDQVIAICPTTITANGNICADYIKNFKWQDMNVNIAGNVNDKSSSIYDKIKAYNKGKPNCFGILDDGNTIPILELYSNPLEMLYSGIKYQKAMRGMDKKNQEMLEFEGLEDMHSQYPKLTRKECIVLKNSLKHVTEEYLGEDIINKHRTIIRDLEKLNDQRSRSFGSILNRILS</sequence>
<feature type="domain" description="Radical SAM core" evidence="5">
    <location>
        <begin position="14"/>
        <end position="104"/>
    </location>
</feature>
<evidence type="ECO:0000256" key="1">
    <source>
        <dbReference type="ARBA" id="ARBA00022691"/>
    </source>
</evidence>
<gene>
    <name evidence="6" type="ORF">KCX82_09485</name>
</gene>
<dbReference type="RefSeq" id="WP_227018235.1">
    <property type="nucleotide sequence ID" value="NZ_JAGSND010000005.1"/>
</dbReference>
<accession>A0A8J8B1C3</accession>
<dbReference type="Proteomes" id="UP000675664">
    <property type="component" value="Unassembled WGS sequence"/>
</dbReference>
<dbReference type="GO" id="GO:0051536">
    <property type="term" value="F:iron-sulfur cluster binding"/>
    <property type="evidence" value="ECO:0007669"/>
    <property type="project" value="UniProtKB-KW"/>
</dbReference>
<dbReference type="InterPro" id="IPR007197">
    <property type="entry name" value="rSAM"/>
</dbReference>
<dbReference type="Gene3D" id="3.20.20.70">
    <property type="entry name" value="Aldolase class I"/>
    <property type="match status" value="1"/>
</dbReference>
<dbReference type="PANTHER" id="PTHR11228">
    <property type="entry name" value="RADICAL SAM DOMAIN PROTEIN"/>
    <property type="match status" value="1"/>
</dbReference>
<reference evidence="6" key="1">
    <citation type="submission" date="2021-04" db="EMBL/GenBank/DDBJ databases">
        <title>Sinoanaerobacter chloroacetimidivorans sp. nov., an obligate anaerobic bacterium isolated from anaerobic sludge.</title>
        <authorList>
            <person name="Bao Y."/>
        </authorList>
    </citation>
    <scope>NUCLEOTIDE SEQUENCE</scope>
    <source>
        <strain evidence="6">BAD-6</strain>
    </source>
</reference>
<dbReference type="InterPro" id="IPR013785">
    <property type="entry name" value="Aldolase_TIM"/>
</dbReference>
<name>A0A8J8B1C3_9FIRM</name>
<organism evidence="6 7">
    <name type="scientific">Sinanaerobacter chloroacetimidivorans</name>
    <dbReference type="NCBI Taxonomy" id="2818044"/>
    <lineage>
        <taxon>Bacteria</taxon>
        <taxon>Bacillati</taxon>
        <taxon>Bacillota</taxon>
        <taxon>Clostridia</taxon>
        <taxon>Peptostreptococcales</taxon>
        <taxon>Anaerovoracaceae</taxon>
        <taxon>Sinanaerobacter</taxon>
    </lineage>
</organism>
<proteinExistence type="predicted"/>
<evidence type="ECO:0000313" key="7">
    <source>
        <dbReference type="Proteomes" id="UP000675664"/>
    </source>
</evidence>
<evidence type="ECO:0000256" key="4">
    <source>
        <dbReference type="ARBA" id="ARBA00023014"/>
    </source>
</evidence>
<dbReference type="CDD" id="cd01335">
    <property type="entry name" value="Radical_SAM"/>
    <property type="match status" value="1"/>
</dbReference>